<accession>A0A381QW90</accession>
<gene>
    <name evidence="2" type="ORF">METZ01_LOCUS36068</name>
</gene>
<dbReference type="EMBL" id="UINC01001540">
    <property type="protein sequence ID" value="SUZ83214.1"/>
    <property type="molecule type" value="Genomic_DNA"/>
</dbReference>
<feature type="transmembrane region" description="Helical" evidence="1">
    <location>
        <begin position="15"/>
        <end position="34"/>
    </location>
</feature>
<proteinExistence type="predicted"/>
<reference evidence="2" key="1">
    <citation type="submission" date="2018-05" db="EMBL/GenBank/DDBJ databases">
        <authorList>
            <person name="Lanie J.A."/>
            <person name="Ng W.-L."/>
            <person name="Kazmierczak K.M."/>
            <person name="Andrzejewski T.M."/>
            <person name="Davidsen T.M."/>
            <person name="Wayne K.J."/>
            <person name="Tettelin H."/>
            <person name="Glass J.I."/>
            <person name="Rusch D."/>
            <person name="Podicherti R."/>
            <person name="Tsui H.-C.T."/>
            <person name="Winkler M.E."/>
        </authorList>
    </citation>
    <scope>NUCLEOTIDE SEQUENCE</scope>
</reference>
<feature type="non-terminal residue" evidence="2">
    <location>
        <position position="234"/>
    </location>
</feature>
<sequence length="234" mass="26362">VNPHTLSKTIEEGHLSVWFGAFFFAVILWFFVISEHMYNYVVEMPIEVRNIREGKTLGGEVTPTADVRFSATGRAFLKTLLLKSVSDFKLVLDLERVSTEYDFYLNDYFDKYSQKVVVPSGFELEFVEVVRPDSIHISLDDYMIKPVTVVSRVTVEPAAGYIMVGNSNISPGTIELKGPREIIMGVETVETFERTFRAVEASVHSSIMLQLDFPRVVEASDTSALFRADVQSIG</sequence>
<keyword evidence="1" id="KW-0812">Transmembrane</keyword>
<evidence type="ECO:0000313" key="2">
    <source>
        <dbReference type="EMBL" id="SUZ83214.1"/>
    </source>
</evidence>
<keyword evidence="1" id="KW-1133">Transmembrane helix</keyword>
<dbReference type="AlphaFoldDB" id="A0A381QW90"/>
<feature type="non-terminal residue" evidence="2">
    <location>
        <position position="1"/>
    </location>
</feature>
<name>A0A381QW90_9ZZZZ</name>
<organism evidence="2">
    <name type="scientific">marine metagenome</name>
    <dbReference type="NCBI Taxonomy" id="408172"/>
    <lineage>
        <taxon>unclassified sequences</taxon>
        <taxon>metagenomes</taxon>
        <taxon>ecological metagenomes</taxon>
    </lineage>
</organism>
<protein>
    <recommendedName>
        <fullName evidence="3">YbbR-like domain-containing protein</fullName>
    </recommendedName>
</protein>
<evidence type="ECO:0000256" key="1">
    <source>
        <dbReference type="SAM" id="Phobius"/>
    </source>
</evidence>
<keyword evidence="1" id="KW-0472">Membrane</keyword>
<evidence type="ECO:0008006" key="3">
    <source>
        <dbReference type="Google" id="ProtNLM"/>
    </source>
</evidence>